<protein>
    <recommendedName>
        <fullName evidence="3">DNA-binding protein</fullName>
    </recommendedName>
</protein>
<gene>
    <name evidence="1" type="ORF">FHS59_002738</name>
</gene>
<accession>A0A841MI94</accession>
<comment type="caution">
    <text evidence="1">The sequence shown here is derived from an EMBL/GenBank/DDBJ whole genome shotgun (WGS) entry which is preliminary data.</text>
</comment>
<dbReference type="EMBL" id="JACIJO010000002">
    <property type="protein sequence ID" value="MBB6327110.1"/>
    <property type="molecule type" value="Genomic_DNA"/>
</dbReference>
<proteinExistence type="predicted"/>
<reference evidence="1 2" key="1">
    <citation type="submission" date="2020-08" db="EMBL/GenBank/DDBJ databases">
        <title>Genomic Encyclopedia of Type Strains, Phase IV (KMG-IV): sequencing the most valuable type-strain genomes for metagenomic binning, comparative biology and taxonomic classification.</title>
        <authorList>
            <person name="Goeker M."/>
        </authorList>
    </citation>
    <scope>NUCLEOTIDE SEQUENCE [LARGE SCALE GENOMIC DNA]</scope>
    <source>
        <strain evidence="1 2">DSM 102044</strain>
    </source>
</reference>
<sequence length="96" mass="10586">MSPAQVEQLIANSVAKGIQMALGSNGQKSEPLPPTIPLKKAAEISGKTPNALRVQISIGNLKCMHRGSRIYLDTDYFQRWLRGEDEPESNPLEILK</sequence>
<keyword evidence="2" id="KW-1185">Reference proteome</keyword>
<evidence type="ECO:0000313" key="2">
    <source>
        <dbReference type="Proteomes" id="UP000588604"/>
    </source>
</evidence>
<dbReference type="AlphaFoldDB" id="A0A841MI94"/>
<name>A0A841MI94_9BACT</name>
<evidence type="ECO:0000313" key="1">
    <source>
        <dbReference type="EMBL" id="MBB6327110.1"/>
    </source>
</evidence>
<evidence type="ECO:0008006" key="3">
    <source>
        <dbReference type="Google" id="ProtNLM"/>
    </source>
</evidence>
<organism evidence="1 2">
    <name type="scientific">Algoriphagus iocasae</name>
    <dbReference type="NCBI Taxonomy" id="1836499"/>
    <lineage>
        <taxon>Bacteria</taxon>
        <taxon>Pseudomonadati</taxon>
        <taxon>Bacteroidota</taxon>
        <taxon>Cytophagia</taxon>
        <taxon>Cytophagales</taxon>
        <taxon>Cyclobacteriaceae</taxon>
        <taxon>Algoriphagus</taxon>
    </lineage>
</organism>
<dbReference type="Proteomes" id="UP000588604">
    <property type="component" value="Unassembled WGS sequence"/>
</dbReference>